<dbReference type="SUPFAM" id="SSF55804">
    <property type="entry name" value="Phoshotransferase/anion transport protein"/>
    <property type="match status" value="1"/>
</dbReference>
<dbReference type="CDD" id="cd05568">
    <property type="entry name" value="PTS_IIB_bgl_like"/>
    <property type="match status" value="1"/>
</dbReference>
<dbReference type="CDD" id="cd00211">
    <property type="entry name" value="PTS_IIA_fru"/>
    <property type="match status" value="1"/>
</dbReference>
<dbReference type="InterPro" id="IPR013196">
    <property type="entry name" value="HTH_11"/>
</dbReference>
<accession>A0A0A6VAQ2</accession>
<dbReference type="PROSITE" id="PS51099">
    <property type="entry name" value="PTS_EIIB_TYPE_2"/>
    <property type="match status" value="1"/>
</dbReference>
<protein>
    <submittedName>
        <fullName evidence="10">BglG family transcription antiterminator</fullName>
    </submittedName>
</protein>
<keyword evidence="12" id="KW-1185">Reference proteome</keyword>
<sequence>MLTKRNKQMLKMIAQASGFVTIHALMEKFNVSRRTIYYDIDAINSWLKDQYLPYLGYAYNTGFYMDDQTRSAVKQVLMDHLEVNDIFTAEDRRSMIFLMVCLSDRSIGTYDCVKLLEVSRNTVLQDVKQLKKELHAYEISLVYDRNHGYQLLGNEQIIRNIINMHISRLLAEGLEEHIKLVFDTCLYKSHASIHGVILEWLEYCEQQLHMQFSDDIVTTLSYVLPCYIKRMLNHNLIDMDQFEKSDLYKTKNFAAASHLANTLYATFDITLDDNEKCYISTILLGANVISVKGGLRDDQWMSDLIAEMIDLFQIYACILFDDRAKLEHNIYLHLKSAFYRLKFNIQMSNPLLNAIKKQYPDVFQLTKKALSPLEKLVGTSISEDEVAYFAVHFGGWMKRQGARPADRKKALIVCANGVGTSQILYHQLEHLFSNVDLIGPITLREYNEFDGDVDFVITTSTIHQHRHRTVVVSPILTDAEKGKLLGIASTSESISIKSVLDIVKKHAVIQDEANLITELKSLLEHSKPPLRKDRKPMLNELLTESFIQIEEKVGDWKEAIRVASKPLLQLNYISKEYVDSMIETVEELGPYIVIAPKIALPHGRPEKGVKKVGMSLLKLETPVAFSNQKEHEVQLIIVLAAIDNGTHLNALAQLSNMLSMHENVEILIHAKQKNEILDLISRYSK</sequence>
<evidence type="ECO:0000313" key="9">
    <source>
        <dbReference type="EMBL" id="KHD85280.1"/>
    </source>
</evidence>
<evidence type="ECO:0000256" key="3">
    <source>
        <dbReference type="ARBA" id="ARBA00023015"/>
    </source>
</evidence>
<dbReference type="GO" id="GO:0009401">
    <property type="term" value="P:phosphoenolpyruvate-dependent sugar phosphotransferase system"/>
    <property type="evidence" value="ECO:0007669"/>
    <property type="project" value="InterPro"/>
</dbReference>
<evidence type="ECO:0000256" key="1">
    <source>
        <dbReference type="ARBA" id="ARBA00022679"/>
    </source>
</evidence>
<evidence type="ECO:0000259" key="8">
    <source>
        <dbReference type="PROSITE" id="PS51372"/>
    </source>
</evidence>
<gene>
    <name evidence="10" type="ORF">G4D61_05035</name>
    <name evidence="9" type="ORF">NG54_10125</name>
</gene>
<dbReference type="SUPFAM" id="SSF63520">
    <property type="entry name" value="PTS-regulatory domain, PRD"/>
    <property type="match status" value="2"/>
</dbReference>
<dbReference type="PROSITE" id="PS51094">
    <property type="entry name" value="PTS_EIIA_TYPE_2"/>
    <property type="match status" value="1"/>
</dbReference>
<reference evidence="10" key="2">
    <citation type="submission" date="2020-02" db="EMBL/GenBank/DDBJ databases">
        <authorList>
            <person name="Feng H."/>
        </authorList>
    </citation>
    <scope>NUCLEOTIDE SEQUENCE [LARGE SCALE GENOMIC DNA]</scope>
    <source>
        <strain evidence="10">Gsoil 114</strain>
    </source>
</reference>
<keyword evidence="1" id="KW-0808">Transferase</keyword>
<dbReference type="Pfam" id="PF00874">
    <property type="entry name" value="PRD"/>
    <property type="match status" value="2"/>
</dbReference>
<evidence type="ECO:0000313" key="11">
    <source>
        <dbReference type="Proteomes" id="UP000030588"/>
    </source>
</evidence>
<dbReference type="GO" id="GO:0008982">
    <property type="term" value="F:protein-N(PI)-phosphohistidine-sugar phosphotransferase activity"/>
    <property type="evidence" value="ECO:0007669"/>
    <property type="project" value="InterPro"/>
</dbReference>
<dbReference type="InterPro" id="IPR002178">
    <property type="entry name" value="PTS_EIIA_type-2_dom"/>
</dbReference>
<dbReference type="Gene3D" id="3.40.930.10">
    <property type="entry name" value="Mannitol-specific EII, Chain A"/>
    <property type="match status" value="1"/>
</dbReference>
<dbReference type="STRING" id="363870.NG54_10125"/>
<evidence type="ECO:0000259" key="6">
    <source>
        <dbReference type="PROSITE" id="PS51094"/>
    </source>
</evidence>
<reference evidence="9 11" key="1">
    <citation type="submission" date="2014-10" db="EMBL/GenBank/DDBJ databases">
        <title>Draft genome of phytase producing Bacillus ginsengihumi strain M2.11.</title>
        <authorList>
            <person name="Toymentseva A."/>
            <person name="Boulygina E.A."/>
            <person name="Kazakov S.V."/>
            <person name="Kayumov I."/>
            <person name="Suleimanova A.D."/>
            <person name="Mardanova A.M."/>
            <person name="Maria S.N."/>
            <person name="Sergey M.Y."/>
            <person name="Sharipova M.R."/>
        </authorList>
    </citation>
    <scope>NUCLEOTIDE SEQUENCE [LARGE SCALE GENOMIC DNA]</scope>
    <source>
        <strain evidence="9 11">M2.11</strain>
    </source>
</reference>
<feature type="domain" description="PTS EIIA type-2" evidence="6">
    <location>
        <begin position="540"/>
        <end position="683"/>
    </location>
</feature>
<dbReference type="InterPro" id="IPR036388">
    <property type="entry name" value="WH-like_DNA-bd_sf"/>
</dbReference>
<feature type="domain" description="PRD" evidence="8">
    <location>
        <begin position="296"/>
        <end position="403"/>
    </location>
</feature>
<keyword evidence="5" id="KW-0804">Transcription</keyword>
<dbReference type="InterPro" id="IPR007737">
    <property type="entry name" value="Mga_HTH"/>
</dbReference>
<dbReference type="RefSeq" id="WP_025727265.1">
    <property type="nucleotide sequence ID" value="NZ_JAAIWK010000005.1"/>
</dbReference>
<dbReference type="InterPro" id="IPR013011">
    <property type="entry name" value="PTS_EIIB_2"/>
</dbReference>
<reference evidence="10 12" key="3">
    <citation type="submission" date="2020-03" db="EMBL/GenBank/DDBJ databases">
        <title>Bacillus aquiflavi sp. nov., isolated from yellow water of strong flavor Chinese baijiu in Yibin region of China.</title>
        <authorList>
            <person name="Xie J."/>
        </authorList>
    </citation>
    <scope>NUCLEOTIDE SEQUENCE [LARGE SCALE GENOMIC DNA]</scope>
    <source>
        <strain evidence="10 12">Gsoil 114</strain>
    </source>
</reference>
<evidence type="ECO:0000313" key="12">
    <source>
        <dbReference type="Proteomes" id="UP000476934"/>
    </source>
</evidence>
<comment type="caution">
    <text evidence="9">The sequence shown here is derived from an EMBL/GenBank/DDBJ whole genome shotgun (WGS) entry which is preliminary data.</text>
</comment>
<dbReference type="Pfam" id="PF05043">
    <property type="entry name" value="Mga"/>
    <property type="match status" value="1"/>
</dbReference>
<keyword evidence="2" id="KW-0677">Repeat</keyword>
<dbReference type="SUPFAM" id="SSF52794">
    <property type="entry name" value="PTS system IIB component-like"/>
    <property type="match status" value="1"/>
</dbReference>
<feature type="domain" description="PRD" evidence="8">
    <location>
        <begin position="188"/>
        <end position="293"/>
    </location>
</feature>
<dbReference type="InterPro" id="IPR050661">
    <property type="entry name" value="BglG_antiterminators"/>
</dbReference>
<dbReference type="EMBL" id="JAAIWK010000005">
    <property type="protein sequence ID" value="NEY19331.1"/>
    <property type="molecule type" value="Genomic_DNA"/>
</dbReference>
<evidence type="ECO:0000256" key="2">
    <source>
        <dbReference type="ARBA" id="ARBA00022737"/>
    </source>
</evidence>
<dbReference type="PANTHER" id="PTHR30185:SF13">
    <property type="entry name" value="LICABCH OPERON REGULATOR-RELATED"/>
    <property type="match status" value="1"/>
</dbReference>
<dbReference type="InterPro" id="IPR016152">
    <property type="entry name" value="PTrfase/Anion_transptr"/>
</dbReference>
<dbReference type="Gene3D" id="1.10.1790.10">
    <property type="entry name" value="PRD domain"/>
    <property type="match status" value="2"/>
</dbReference>
<dbReference type="PROSITE" id="PS00372">
    <property type="entry name" value="PTS_EIIA_TYPE_2_HIS"/>
    <property type="match status" value="1"/>
</dbReference>
<keyword evidence="4" id="KW-0010">Activator</keyword>
<feature type="domain" description="PTS EIIB type-2" evidence="7">
    <location>
        <begin position="408"/>
        <end position="496"/>
    </location>
</feature>
<keyword evidence="3" id="KW-0805">Transcription regulation</keyword>
<dbReference type="InterPro" id="IPR036634">
    <property type="entry name" value="PRD_sf"/>
</dbReference>
<dbReference type="Pfam" id="PF00359">
    <property type="entry name" value="PTS_EIIA_2"/>
    <property type="match status" value="1"/>
</dbReference>
<dbReference type="Pfam" id="PF08279">
    <property type="entry name" value="HTH_11"/>
    <property type="match status" value="1"/>
</dbReference>
<dbReference type="Gene3D" id="3.40.50.2300">
    <property type="match status" value="1"/>
</dbReference>
<proteinExistence type="predicted"/>
<dbReference type="PANTHER" id="PTHR30185">
    <property type="entry name" value="CRYPTIC BETA-GLUCOSIDE BGL OPERON ANTITERMINATOR"/>
    <property type="match status" value="1"/>
</dbReference>
<dbReference type="GO" id="GO:0006355">
    <property type="term" value="P:regulation of DNA-templated transcription"/>
    <property type="evidence" value="ECO:0007669"/>
    <property type="project" value="InterPro"/>
</dbReference>
<dbReference type="OrthoDB" id="369398at2"/>
<organism evidence="9 11">
    <name type="scientific">Heyndrickxia ginsengihumi</name>
    <dbReference type="NCBI Taxonomy" id="363870"/>
    <lineage>
        <taxon>Bacteria</taxon>
        <taxon>Bacillati</taxon>
        <taxon>Bacillota</taxon>
        <taxon>Bacilli</taxon>
        <taxon>Bacillales</taxon>
        <taxon>Bacillaceae</taxon>
        <taxon>Heyndrickxia</taxon>
    </lineage>
</organism>
<dbReference type="Proteomes" id="UP000030588">
    <property type="component" value="Unassembled WGS sequence"/>
</dbReference>
<evidence type="ECO:0000259" key="7">
    <source>
        <dbReference type="PROSITE" id="PS51099"/>
    </source>
</evidence>
<evidence type="ECO:0000313" key="10">
    <source>
        <dbReference type="EMBL" id="NEY19331.1"/>
    </source>
</evidence>
<dbReference type="Gene3D" id="1.10.10.10">
    <property type="entry name" value="Winged helix-like DNA-binding domain superfamily/Winged helix DNA-binding domain"/>
    <property type="match status" value="1"/>
</dbReference>
<name>A0A0A6VAQ2_9BACI</name>
<evidence type="ECO:0000256" key="4">
    <source>
        <dbReference type="ARBA" id="ARBA00023159"/>
    </source>
</evidence>
<evidence type="ECO:0000256" key="5">
    <source>
        <dbReference type="ARBA" id="ARBA00023163"/>
    </source>
</evidence>
<dbReference type="Proteomes" id="UP000476934">
    <property type="component" value="Unassembled WGS sequence"/>
</dbReference>
<dbReference type="EMBL" id="JRUN01000027">
    <property type="protein sequence ID" value="KHD85280.1"/>
    <property type="molecule type" value="Genomic_DNA"/>
</dbReference>
<dbReference type="InterPro" id="IPR011608">
    <property type="entry name" value="PRD"/>
</dbReference>
<dbReference type="AlphaFoldDB" id="A0A0A6VAQ2"/>
<dbReference type="SUPFAM" id="SSF46785">
    <property type="entry name" value="Winged helix' DNA-binding domain"/>
    <property type="match status" value="1"/>
</dbReference>
<dbReference type="InterPro" id="IPR036095">
    <property type="entry name" value="PTS_EIIB-like_sf"/>
</dbReference>
<dbReference type="InterPro" id="IPR036390">
    <property type="entry name" value="WH_DNA-bd_sf"/>
</dbReference>
<dbReference type="PROSITE" id="PS51372">
    <property type="entry name" value="PRD_2"/>
    <property type="match status" value="2"/>
</dbReference>